<evidence type="ECO:0000256" key="3">
    <source>
        <dbReference type="ARBA" id="ARBA00012000"/>
    </source>
</evidence>
<comment type="caution">
    <text evidence="7">The sequence shown here is derived from an EMBL/GenBank/DDBJ whole genome shotgun (WGS) entry which is preliminary data.</text>
</comment>
<dbReference type="PANTHER" id="PTHR43003">
    <property type="entry name" value="DNA-3-METHYLADENINE GLYCOSYLASE"/>
    <property type="match status" value="1"/>
</dbReference>
<dbReference type="InterPro" id="IPR003265">
    <property type="entry name" value="HhH-GPD_domain"/>
</dbReference>
<evidence type="ECO:0000256" key="4">
    <source>
        <dbReference type="ARBA" id="ARBA00022763"/>
    </source>
</evidence>
<dbReference type="InterPro" id="IPR011257">
    <property type="entry name" value="DNA_glycosylase"/>
</dbReference>
<feature type="domain" description="HhH-GPD" evidence="6">
    <location>
        <begin position="68"/>
        <end position="222"/>
    </location>
</feature>
<dbReference type="CDD" id="cd00056">
    <property type="entry name" value="ENDO3c"/>
    <property type="match status" value="1"/>
</dbReference>
<dbReference type="GO" id="GO:0032993">
    <property type="term" value="C:protein-DNA complex"/>
    <property type="evidence" value="ECO:0007669"/>
    <property type="project" value="TreeGrafter"/>
</dbReference>
<dbReference type="GO" id="GO:0032131">
    <property type="term" value="F:alkylated DNA binding"/>
    <property type="evidence" value="ECO:0007669"/>
    <property type="project" value="TreeGrafter"/>
</dbReference>
<evidence type="ECO:0000259" key="6">
    <source>
        <dbReference type="SMART" id="SM00478"/>
    </source>
</evidence>
<dbReference type="Gene3D" id="1.10.340.30">
    <property type="entry name" value="Hypothetical protein, domain 2"/>
    <property type="match status" value="1"/>
</dbReference>
<keyword evidence="5" id="KW-0234">DNA repair</keyword>
<reference evidence="7" key="1">
    <citation type="submission" date="2018-10" db="EMBL/GenBank/DDBJ databases">
        <title>Acidithiobacillus sulfuriphilus sp. nov.: an extremely acidophilic sulfur-oxidizing chemolithotroph isolated from a neutral pH environment.</title>
        <authorList>
            <person name="Falagan C."/>
            <person name="Moya-Beltran A."/>
            <person name="Quatrini R."/>
            <person name="Johnson D.B."/>
        </authorList>
    </citation>
    <scope>NUCLEOTIDE SEQUENCE [LARGE SCALE GENOMIC DNA]</scope>
    <source>
        <strain evidence="7">CJ-2</strain>
    </source>
</reference>
<dbReference type="EMBL" id="RIZI01000107">
    <property type="protein sequence ID" value="RNF69980.1"/>
    <property type="molecule type" value="Genomic_DNA"/>
</dbReference>
<keyword evidence="4" id="KW-0227">DNA damage</keyword>
<dbReference type="GO" id="GO:0043916">
    <property type="term" value="F:DNA-7-methylguanine glycosylase activity"/>
    <property type="evidence" value="ECO:0007669"/>
    <property type="project" value="TreeGrafter"/>
</dbReference>
<dbReference type="AlphaFoldDB" id="A0A3M8RT79"/>
<name>A0A3M8RT79_9PROT</name>
<comment type="similarity">
    <text evidence="2">Belongs to the alkylbase DNA glycosidase AlkA family.</text>
</comment>
<dbReference type="RefSeq" id="WP_123101756.1">
    <property type="nucleotide sequence ID" value="NZ_CP127527.1"/>
</dbReference>
<evidence type="ECO:0000313" key="7">
    <source>
        <dbReference type="EMBL" id="RNF69980.1"/>
    </source>
</evidence>
<proteinExistence type="inferred from homology"/>
<dbReference type="FunFam" id="1.10.340.30:FF:000004">
    <property type="entry name" value="DNA-3-methyladenine glycosylase II"/>
    <property type="match status" value="1"/>
</dbReference>
<dbReference type="EC" id="3.2.2.21" evidence="3"/>
<dbReference type="GO" id="GO:0006285">
    <property type="term" value="P:base-excision repair, AP site formation"/>
    <property type="evidence" value="ECO:0007669"/>
    <property type="project" value="TreeGrafter"/>
</dbReference>
<evidence type="ECO:0000256" key="5">
    <source>
        <dbReference type="ARBA" id="ARBA00023204"/>
    </source>
</evidence>
<accession>A0A3M8RT79</accession>
<dbReference type="OrthoDB" id="9811249at2"/>
<sequence>MGSNIRKKPASLTKVADIPGRDAAIAHLRSVDPVLAQLIDAHPDFDPRAWLAELPPMDAFGALVFQVMGQQLSVRATRSLLLRLEERFGGRLPTPADLLAASPEDLHRIGLSRRKVATLRAVADRFIDGRLSADALQKLPDREIEARLTTISGIGPWTVQGFLIIAFSREDVVLPGDLALRKIIQHTYRLDHRPDPDEVLQLAECWRPYRSLAVAYLFQAAFENGKTRWASVRRSRDYRGAHPSR</sequence>
<dbReference type="GO" id="GO:0006307">
    <property type="term" value="P:DNA alkylation repair"/>
    <property type="evidence" value="ECO:0007669"/>
    <property type="project" value="TreeGrafter"/>
</dbReference>
<dbReference type="Pfam" id="PF00730">
    <property type="entry name" value="HhH-GPD"/>
    <property type="match status" value="1"/>
</dbReference>
<organism evidence="7">
    <name type="scientific">Acidithiobacillus sulfuriphilus</name>
    <dbReference type="NCBI Taxonomy" id="1867749"/>
    <lineage>
        <taxon>Bacteria</taxon>
        <taxon>Pseudomonadati</taxon>
        <taxon>Pseudomonadota</taxon>
        <taxon>Acidithiobacillia</taxon>
        <taxon>Acidithiobacillales</taxon>
        <taxon>Acidithiobacillaceae</taxon>
        <taxon>Acidithiobacillus</taxon>
    </lineage>
</organism>
<protein>
    <recommendedName>
        <fullName evidence="3">DNA-3-methyladenine glycosylase II</fullName>
        <ecNumber evidence="3">3.2.2.21</ecNumber>
    </recommendedName>
</protein>
<dbReference type="SMART" id="SM00478">
    <property type="entry name" value="ENDO3c"/>
    <property type="match status" value="1"/>
</dbReference>
<dbReference type="Gene3D" id="1.10.1670.40">
    <property type="match status" value="1"/>
</dbReference>
<comment type="catalytic activity">
    <reaction evidence="1">
        <text>Hydrolysis of alkylated DNA, releasing 3-methyladenine, 3-methylguanine, 7-methylguanine and 7-methyladenine.</text>
        <dbReference type="EC" id="3.2.2.21"/>
    </reaction>
</comment>
<dbReference type="PANTHER" id="PTHR43003:SF5">
    <property type="entry name" value="DNA-3-METHYLADENINE GLYCOSYLASE"/>
    <property type="match status" value="1"/>
</dbReference>
<gene>
    <name evidence="7" type="ORF">EC580_02100</name>
</gene>
<dbReference type="InterPro" id="IPR051912">
    <property type="entry name" value="Alkylbase_DNA_Glycosylase/TA"/>
</dbReference>
<evidence type="ECO:0000256" key="1">
    <source>
        <dbReference type="ARBA" id="ARBA00000086"/>
    </source>
</evidence>
<evidence type="ECO:0000256" key="2">
    <source>
        <dbReference type="ARBA" id="ARBA00010817"/>
    </source>
</evidence>
<dbReference type="SUPFAM" id="SSF48150">
    <property type="entry name" value="DNA-glycosylase"/>
    <property type="match status" value="1"/>
</dbReference>
<dbReference type="GO" id="GO:0008725">
    <property type="term" value="F:DNA-3-methyladenine glycosylase activity"/>
    <property type="evidence" value="ECO:0007669"/>
    <property type="project" value="TreeGrafter"/>
</dbReference>